<dbReference type="Gene3D" id="3.10.580.10">
    <property type="entry name" value="CBS-domain"/>
    <property type="match status" value="1"/>
</dbReference>
<dbReference type="SUPFAM" id="SSF54631">
    <property type="entry name" value="CBS-domain pair"/>
    <property type="match status" value="1"/>
</dbReference>
<feature type="domain" description="CBS" evidence="3">
    <location>
        <begin position="12"/>
        <end position="69"/>
    </location>
</feature>
<evidence type="ECO:0000313" key="5">
    <source>
        <dbReference type="Proteomes" id="UP000331127"/>
    </source>
</evidence>
<gene>
    <name evidence="4" type="ORF">Amac_013160</name>
</gene>
<dbReference type="OrthoDB" id="3218170at2"/>
<feature type="domain" description="CBS" evidence="3">
    <location>
        <begin position="79"/>
        <end position="135"/>
    </location>
</feature>
<proteinExistence type="predicted"/>
<dbReference type="Proteomes" id="UP000331127">
    <property type="component" value="Unassembled WGS sequence"/>
</dbReference>
<evidence type="ECO:0000256" key="2">
    <source>
        <dbReference type="PROSITE-ProRule" id="PRU00703"/>
    </source>
</evidence>
<dbReference type="InterPro" id="IPR046342">
    <property type="entry name" value="CBS_dom_sf"/>
</dbReference>
<dbReference type="RefSeq" id="WP_155353403.1">
    <property type="nucleotide sequence ID" value="NZ_BAAAHL010000041.1"/>
</dbReference>
<name>A0A5M3WKH7_9ACTN</name>
<dbReference type="EMBL" id="BLAE01000007">
    <property type="protein sequence ID" value="GES07721.1"/>
    <property type="molecule type" value="Genomic_DNA"/>
</dbReference>
<keyword evidence="1 2" id="KW-0129">CBS domain</keyword>
<comment type="caution">
    <text evidence="4">The sequence shown here is derived from an EMBL/GenBank/DDBJ whole genome shotgun (WGS) entry which is preliminary data.</text>
</comment>
<keyword evidence="5" id="KW-1185">Reference proteome</keyword>
<organism evidence="4 5">
    <name type="scientific">Acrocarpospora macrocephala</name>
    <dbReference type="NCBI Taxonomy" id="150177"/>
    <lineage>
        <taxon>Bacteria</taxon>
        <taxon>Bacillati</taxon>
        <taxon>Actinomycetota</taxon>
        <taxon>Actinomycetes</taxon>
        <taxon>Streptosporangiales</taxon>
        <taxon>Streptosporangiaceae</taxon>
        <taxon>Acrocarpospora</taxon>
    </lineage>
</organism>
<protein>
    <recommendedName>
        <fullName evidence="3">CBS domain-containing protein</fullName>
    </recommendedName>
</protein>
<evidence type="ECO:0000256" key="1">
    <source>
        <dbReference type="ARBA" id="ARBA00023122"/>
    </source>
</evidence>
<evidence type="ECO:0000313" key="4">
    <source>
        <dbReference type="EMBL" id="GES07721.1"/>
    </source>
</evidence>
<accession>A0A5M3WKH7</accession>
<evidence type="ECO:0000259" key="3">
    <source>
        <dbReference type="PROSITE" id="PS51371"/>
    </source>
</evidence>
<dbReference type="PROSITE" id="PS51371">
    <property type="entry name" value="CBS"/>
    <property type="match status" value="2"/>
</dbReference>
<dbReference type="InterPro" id="IPR051257">
    <property type="entry name" value="Diverse_CBS-Domain"/>
</dbReference>
<dbReference type="Pfam" id="PF00571">
    <property type="entry name" value="CBS"/>
    <property type="match status" value="2"/>
</dbReference>
<dbReference type="InterPro" id="IPR000644">
    <property type="entry name" value="CBS_dom"/>
</dbReference>
<sequence length="163" mass="18116">MTTRPLTAADIMTRVVVTITPQESPLMAWEVMRRAKIHHIPVVDEGRRLHGILGLHELAMGWSGAMNDLAQREARDFLNDRRLPRIQKDQSIAYVAALMLDSGRDALPVVDEQGWITGIITTIDILKAVAGRLETTTGTGQVNSAMFRIEMVSPESNDESGRR</sequence>
<dbReference type="AlphaFoldDB" id="A0A5M3WKH7"/>
<dbReference type="PANTHER" id="PTHR43080">
    <property type="entry name" value="CBS DOMAIN-CONTAINING PROTEIN CBSX3, MITOCHONDRIAL"/>
    <property type="match status" value="1"/>
</dbReference>
<dbReference type="SMART" id="SM00116">
    <property type="entry name" value="CBS"/>
    <property type="match status" value="2"/>
</dbReference>
<dbReference type="PANTHER" id="PTHR43080:SF2">
    <property type="entry name" value="CBS DOMAIN-CONTAINING PROTEIN"/>
    <property type="match status" value="1"/>
</dbReference>
<reference evidence="4 5" key="1">
    <citation type="submission" date="2019-10" db="EMBL/GenBank/DDBJ databases">
        <title>Whole genome shotgun sequence of Acrocarpospora macrocephala NBRC 16266.</title>
        <authorList>
            <person name="Ichikawa N."/>
            <person name="Kimura A."/>
            <person name="Kitahashi Y."/>
            <person name="Komaki H."/>
            <person name="Oguchi A."/>
        </authorList>
    </citation>
    <scope>NUCLEOTIDE SEQUENCE [LARGE SCALE GENOMIC DNA]</scope>
    <source>
        <strain evidence="4 5">NBRC 16266</strain>
    </source>
</reference>